<dbReference type="AlphaFoldDB" id="A0A3M6TB36"/>
<evidence type="ECO:0000256" key="8">
    <source>
        <dbReference type="ARBA" id="ARBA00023180"/>
    </source>
</evidence>
<keyword evidence="15" id="KW-1185">Reference proteome</keyword>
<evidence type="ECO:0000259" key="13">
    <source>
        <dbReference type="PROSITE" id="PS50262"/>
    </source>
</evidence>
<dbReference type="Gene3D" id="1.20.1070.10">
    <property type="entry name" value="Rhodopsin 7-helix transmembrane proteins"/>
    <property type="match status" value="1"/>
</dbReference>
<gene>
    <name evidence="14" type="ORF">pdam_00008405</name>
</gene>
<protein>
    <recommendedName>
        <fullName evidence="13">G-protein coupled receptors family 1 profile domain-containing protein</fullName>
    </recommendedName>
</protein>
<feature type="transmembrane region" description="Helical" evidence="12">
    <location>
        <begin position="179"/>
        <end position="201"/>
    </location>
</feature>
<name>A0A3M6TB36_POCDA</name>
<feature type="domain" description="G-protein coupled receptors family 1 profile" evidence="13">
    <location>
        <begin position="28"/>
        <end position="293"/>
    </location>
</feature>
<feature type="transmembrane region" description="Helical" evidence="12">
    <location>
        <begin position="16"/>
        <end position="37"/>
    </location>
</feature>
<sequence>MTGNSTNDDSKLSVEIILYIMPITGIIANTFAILSSARLLQLQPLSPNVFVLGLSCIDLISITFFCVPSWLFHIKGEWVGGKKLCDFQGFVFLFSTLCSAFLATLMAVDRCIAVTKPFFHRKTMTVNKAKVLLSGAIAASLFVAFFPILKFGSFVRSSSGSFCTLNWFPKNALDRAFCAFYAVLGGLPATVVLFCNITVIWELFRNRKRRVSVTNMILPGARRMAQFRNIEREDTEIQFSRTMVLISVVYLFGWIPFMVRLIGNAFYHWKNSTADLLVCSFLLLNFIADPFMYVLTRKQYRQVLKMMLLCRCKGRLNNRVFPITYNSQHPSISSASLQALCFSANEQQLKQLREILKSASPHPSRMEDRDKQKEKTSCLESTQPLGNTGNLPQQTECF</sequence>
<comment type="caution">
    <text evidence="14">The sequence shown here is derived from an EMBL/GenBank/DDBJ whole genome shotgun (WGS) entry which is preliminary data.</text>
</comment>
<feature type="transmembrane region" description="Helical" evidence="12">
    <location>
        <begin position="49"/>
        <end position="70"/>
    </location>
</feature>
<dbReference type="GO" id="GO:0007204">
    <property type="term" value="P:positive regulation of cytosolic calcium ion concentration"/>
    <property type="evidence" value="ECO:0007669"/>
    <property type="project" value="TreeGrafter"/>
</dbReference>
<evidence type="ECO:0000256" key="9">
    <source>
        <dbReference type="ARBA" id="ARBA00023224"/>
    </source>
</evidence>
<evidence type="ECO:0000256" key="4">
    <source>
        <dbReference type="ARBA" id="ARBA00022989"/>
    </source>
</evidence>
<evidence type="ECO:0000256" key="3">
    <source>
        <dbReference type="ARBA" id="ARBA00022692"/>
    </source>
</evidence>
<feature type="compositionally biased region" description="Basic and acidic residues" evidence="11">
    <location>
        <begin position="364"/>
        <end position="377"/>
    </location>
</feature>
<dbReference type="EMBL" id="RCHS01003977">
    <property type="protein sequence ID" value="RMX38607.1"/>
    <property type="molecule type" value="Genomic_DNA"/>
</dbReference>
<evidence type="ECO:0000313" key="15">
    <source>
        <dbReference type="Proteomes" id="UP000275408"/>
    </source>
</evidence>
<keyword evidence="8" id="KW-0325">Glycoprotein</keyword>
<dbReference type="Pfam" id="PF00001">
    <property type="entry name" value="7tm_1"/>
    <property type="match status" value="1"/>
</dbReference>
<evidence type="ECO:0000256" key="7">
    <source>
        <dbReference type="ARBA" id="ARBA00023170"/>
    </source>
</evidence>
<dbReference type="InterPro" id="IPR017452">
    <property type="entry name" value="GPCR_Rhodpsn_7TM"/>
</dbReference>
<dbReference type="PANTHER" id="PTHR11866">
    <property type="entry name" value="G-PROTEIN COUPLED RECEPTOR FAMILY 1 MEMBER"/>
    <property type="match status" value="1"/>
</dbReference>
<proteinExistence type="inferred from homology"/>
<comment type="subcellular location">
    <subcellularLocation>
        <location evidence="1">Cell membrane</location>
        <topology evidence="1">Multi-pass membrane protein</topology>
    </subcellularLocation>
</comment>
<dbReference type="GO" id="GO:0004930">
    <property type="term" value="F:G protein-coupled receptor activity"/>
    <property type="evidence" value="ECO:0007669"/>
    <property type="project" value="UniProtKB-KW"/>
</dbReference>
<evidence type="ECO:0000256" key="2">
    <source>
        <dbReference type="ARBA" id="ARBA00022475"/>
    </source>
</evidence>
<dbReference type="STRING" id="46731.A0A3M6TB36"/>
<dbReference type="InterPro" id="IPR000276">
    <property type="entry name" value="GPCR_Rhodpsn"/>
</dbReference>
<evidence type="ECO:0000256" key="12">
    <source>
        <dbReference type="SAM" id="Phobius"/>
    </source>
</evidence>
<evidence type="ECO:0000256" key="1">
    <source>
        <dbReference type="ARBA" id="ARBA00004651"/>
    </source>
</evidence>
<comment type="similarity">
    <text evidence="10">Belongs to the G-protein coupled receptor 1 family.</text>
</comment>
<dbReference type="PRINTS" id="PR00237">
    <property type="entry name" value="GPCRRHODOPSN"/>
</dbReference>
<feature type="region of interest" description="Disordered" evidence="11">
    <location>
        <begin position="360"/>
        <end position="398"/>
    </location>
</feature>
<feature type="transmembrane region" description="Helical" evidence="12">
    <location>
        <begin position="274"/>
        <end position="296"/>
    </location>
</feature>
<dbReference type="SUPFAM" id="SSF81321">
    <property type="entry name" value="Family A G protein-coupled receptor-like"/>
    <property type="match status" value="1"/>
</dbReference>
<keyword evidence="6 12" id="KW-0472">Membrane</keyword>
<keyword evidence="3 10" id="KW-0812">Transmembrane</keyword>
<organism evidence="14 15">
    <name type="scientific">Pocillopora damicornis</name>
    <name type="common">Cauliflower coral</name>
    <name type="synonym">Millepora damicornis</name>
    <dbReference type="NCBI Taxonomy" id="46731"/>
    <lineage>
        <taxon>Eukaryota</taxon>
        <taxon>Metazoa</taxon>
        <taxon>Cnidaria</taxon>
        <taxon>Anthozoa</taxon>
        <taxon>Hexacorallia</taxon>
        <taxon>Scleractinia</taxon>
        <taxon>Astrocoeniina</taxon>
        <taxon>Pocilloporidae</taxon>
        <taxon>Pocillopora</taxon>
    </lineage>
</organism>
<evidence type="ECO:0000256" key="6">
    <source>
        <dbReference type="ARBA" id="ARBA00023136"/>
    </source>
</evidence>
<dbReference type="OMA" id="VGHVVWR"/>
<feature type="transmembrane region" description="Helical" evidence="12">
    <location>
        <begin position="242"/>
        <end position="262"/>
    </location>
</feature>
<reference evidence="14 15" key="1">
    <citation type="journal article" date="2018" name="Sci. Rep.">
        <title>Comparative analysis of the Pocillopora damicornis genome highlights role of immune system in coral evolution.</title>
        <authorList>
            <person name="Cunning R."/>
            <person name="Bay R.A."/>
            <person name="Gillette P."/>
            <person name="Baker A.C."/>
            <person name="Traylor-Knowles N."/>
        </authorList>
    </citation>
    <scope>NUCLEOTIDE SEQUENCE [LARGE SCALE GENOMIC DNA]</scope>
    <source>
        <strain evidence="14">RSMAS</strain>
        <tissue evidence="14">Whole animal</tissue>
    </source>
</reference>
<accession>A0A3M6TB36</accession>
<dbReference type="InterPro" id="IPR008365">
    <property type="entry name" value="Prostanoid_rcpt"/>
</dbReference>
<dbReference type="OrthoDB" id="5959154at2759"/>
<evidence type="ECO:0000256" key="11">
    <source>
        <dbReference type="SAM" id="MobiDB-lite"/>
    </source>
</evidence>
<keyword evidence="5 10" id="KW-0297">G-protein coupled receptor</keyword>
<evidence type="ECO:0000313" key="14">
    <source>
        <dbReference type="EMBL" id="RMX38607.1"/>
    </source>
</evidence>
<dbReference type="PROSITE" id="PS00237">
    <property type="entry name" value="G_PROTEIN_RECEP_F1_1"/>
    <property type="match status" value="1"/>
</dbReference>
<feature type="transmembrane region" description="Helical" evidence="12">
    <location>
        <begin position="90"/>
        <end position="108"/>
    </location>
</feature>
<dbReference type="PANTHER" id="PTHR11866:SF16">
    <property type="entry name" value="PROSTAGLANDIN E2 RECEPTOR EP4 SUBTYPE-LIKE PROTEIN"/>
    <property type="match status" value="1"/>
</dbReference>
<dbReference type="Proteomes" id="UP000275408">
    <property type="component" value="Unassembled WGS sequence"/>
</dbReference>
<dbReference type="GO" id="GO:0007189">
    <property type="term" value="P:adenylate cyclase-activating G protein-coupled receptor signaling pathway"/>
    <property type="evidence" value="ECO:0007669"/>
    <property type="project" value="TreeGrafter"/>
</dbReference>
<evidence type="ECO:0000256" key="10">
    <source>
        <dbReference type="RuleBase" id="RU000688"/>
    </source>
</evidence>
<feature type="transmembrane region" description="Helical" evidence="12">
    <location>
        <begin position="129"/>
        <end position="149"/>
    </location>
</feature>
<feature type="compositionally biased region" description="Polar residues" evidence="11">
    <location>
        <begin position="378"/>
        <end position="398"/>
    </location>
</feature>
<evidence type="ECO:0000256" key="5">
    <source>
        <dbReference type="ARBA" id="ARBA00023040"/>
    </source>
</evidence>
<keyword evidence="7 10" id="KW-0675">Receptor</keyword>
<dbReference type="PROSITE" id="PS50262">
    <property type="entry name" value="G_PROTEIN_RECEP_F1_2"/>
    <property type="match status" value="1"/>
</dbReference>
<dbReference type="GO" id="GO:0005886">
    <property type="term" value="C:plasma membrane"/>
    <property type="evidence" value="ECO:0007669"/>
    <property type="project" value="UniProtKB-SubCell"/>
</dbReference>
<keyword evidence="4 12" id="KW-1133">Transmembrane helix</keyword>
<keyword evidence="2" id="KW-1003">Cell membrane</keyword>
<keyword evidence="9 10" id="KW-0807">Transducer</keyword>